<keyword evidence="2" id="KW-1185">Reference proteome</keyword>
<dbReference type="AlphaFoldDB" id="A0A0C2MYX1"/>
<protein>
    <submittedName>
        <fullName evidence="1">Uncharacterized protein</fullName>
    </submittedName>
</protein>
<dbReference type="Proteomes" id="UP000031668">
    <property type="component" value="Unassembled WGS sequence"/>
</dbReference>
<gene>
    <name evidence="1" type="ORF">RF11_04351</name>
</gene>
<sequence length="171" mass="20170">MEYNEAVSSYEEAATCFLKLRDDRALTWFMRAAAVCVENGKIERGIELLMRWGYKCAQELGDTNKADELWQKADELRSEYKLSHTCVITEFVESEFKGDVNKALQKAYHIYFQFEVKVKINGRNKSTHTSLCRYCIDAHQRLDSHILYLWNKQGERRINDVIEERKDKKDT</sequence>
<evidence type="ECO:0000313" key="1">
    <source>
        <dbReference type="EMBL" id="KII72536.1"/>
    </source>
</evidence>
<proteinExistence type="predicted"/>
<dbReference type="Pfam" id="PF14938">
    <property type="entry name" value="SNAP"/>
    <property type="match status" value="1"/>
</dbReference>
<name>A0A0C2MYX1_THEKT</name>
<organism evidence="1 2">
    <name type="scientific">Thelohanellus kitauei</name>
    <name type="common">Myxosporean</name>
    <dbReference type="NCBI Taxonomy" id="669202"/>
    <lineage>
        <taxon>Eukaryota</taxon>
        <taxon>Metazoa</taxon>
        <taxon>Cnidaria</taxon>
        <taxon>Myxozoa</taxon>
        <taxon>Myxosporea</taxon>
        <taxon>Bivalvulida</taxon>
        <taxon>Platysporina</taxon>
        <taxon>Myxobolidae</taxon>
        <taxon>Thelohanellus</taxon>
    </lineage>
</organism>
<reference evidence="1 2" key="1">
    <citation type="journal article" date="2014" name="Genome Biol. Evol.">
        <title>The genome of the myxosporean Thelohanellus kitauei shows adaptations to nutrient acquisition within its fish host.</title>
        <authorList>
            <person name="Yang Y."/>
            <person name="Xiong J."/>
            <person name="Zhou Z."/>
            <person name="Huo F."/>
            <person name="Miao W."/>
            <person name="Ran C."/>
            <person name="Liu Y."/>
            <person name="Zhang J."/>
            <person name="Feng J."/>
            <person name="Wang M."/>
            <person name="Wang M."/>
            <person name="Wang L."/>
            <person name="Yao B."/>
        </authorList>
    </citation>
    <scope>NUCLEOTIDE SEQUENCE [LARGE SCALE GENOMIC DNA]</scope>
    <source>
        <strain evidence="1">Wuqing</strain>
    </source>
</reference>
<evidence type="ECO:0000313" key="2">
    <source>
        <dbReference type="Proteomes" id="UP000031668"/>
    </source>
</evidence>
<dbReference type="InterPro" id="IPR011990">
    <property type="entry name" value="TPR-like_helical_dom_sf"/>
</dbReference>
<dbReference type="Gene3D" id="1.25.40.10">
    <property type="entry name" value="Tetratricopeptide repeat domain"/>
    <property type="match status" value="1"/>
</dbReference>
<comment type="caution">
    <text evidence="1">The sequence shown here is derived from an EMBL/GenBank/DDBJ whole genome shotgun (WGS) entry which is preliminary data.</text>
</comment>
<dbReference type="SUPFAM" id="SSF48452">
    <property type="entry name" value="TPR-like"/>
    <property type="match status" value="1"/>
</dbReference>
<accession>A0A0C2MYX1</accession>
<dbReference type="EMBL" id="JWZT01001186">
    <property type="protein sequence ID" value="KII72536.1"/>
    <property type="molecule type" value="Genomic_DNA"/>
</dbReference>